<keyword evidence="5" id="KW-1185">Reference proteome</keyword>
<evidence type="ECO:0000256" key="2">
    <source>
        <dbReference type="SAM" id="SignalP"/>
    </source>
</evidence>
<dbReference type="PANTHER" id="PTHR35936">
    <property type="entry name" value="MEMBRANE-BOUND LYTIC MUREIN TRANSGLYCOSYLASE F"/>
    <property type="match status" value="1"/>
</dbReference>
<evidence type="ECO:0000313" key="4">
    <source>
        <dbReference type="EMBL" id="SNB74903.1"/>
    </source>
</evidence>
<evidence type="ECO:0000259" key="3">
    <source>
        <dbReference type="SMART" id="SM00062"/>
    </source>
</evidence>
<keyword evidence="1 2" id="KW-0732">Signal</keyword>
<dbReference type="Pfam" id="PF00497">
    <property type="entry name" value="SBP_bac_3"/>
    <property type="match status" value="1"/>
</dbReference>
<protein>
    <submittedName>
        <fullName evidence="4">Amino acid ABC transporter substrate-binding protein, PAAT family</fullName>
    </submittedName>
</protein>
<dbReference type="RefSeq" id="WP_088562397.1">
    <property type="nucleotide sequence ID" value="NZ_FYEH01000012.1"/>
</dbReference>
<dbReference type="EMBL" id="FYEH01000012">
    <property type="protein sequence ID" value="SNB74903.1"/>
    <property type="molecule type" value="Genomic_DNA"/>
</dbReference>
<evidence type="ECO:0000313" key="5">
    <source>
        <dbReference type="Proteomes" id="UP000197065"/>
    </source>
</evidence>
<gene>
    <name evidence="4" type="ORF">SAMN07250955_11261</name>
</gene>
<accession>A0A212RR52</accession>
<organism evidence="4 5">
    <name type="scientific">Arboricoccus pini</name>
    <dbReference type="NCBI Taxonomy" id="1963835"/>
    <lineage>
        <taxon>Bacteria</taxon>
        <taxon>Pseudomonadati</taxon>
        <taxon>Pseudomonadota</taxon>
        <taxon>Alphaproteobacteria</taxon>
        <taxon>Geminicoccales</taxon>
        <taxon>Geminicoccaceae</taxon>
        <taxon>Arboricoccus</taxon>
    </lineage>
</organism>
<feature type="domain" description="Solute-binding protein family 3/N-terminal" evidence="3">
    <location>
        <begin position="33"/>
        <end position="275"/>
    </location>
</feature>
<dbReference type="PANTHER" id="PTHR35936:SF17">
    <property type="entry name" value="ARGININE-BINDING EXTRACELLULAR PROTEIN ARTP"/>
    <property type="match status" value="1"/>
</dbReference>
<dbReference type="AlphaFoldDB" id="A0A212RR52"/>
<dbReference type="SUPFAM" id="SSF53850">
    <property type="entry name" value="Periplasmic binding protein-like II"/>
    <property type="match status" value="1"/>
</dbReference>
<dbReference type="Proteomes" id="UP000197065">
    <property type="component" value="Unassembled WGS sequence"/>
</dbReference>
<sequence>MFKRALLSCCCLAILGTLPAEAGCLDDIKAAGVLRSGNGAMGLKPSVWQGDDGQLHGFEWEIFQELGKRIGVPKVEYEVTDWTSLIPGLKAGRWDIILSAMSVTQERIQGAGIEYTRPYFMLYDEVIVPGNSSIKTMNDLKGKILATTLGTMDSVNAHAMVDEGKAGSVLDFNTFGEPFMALQNGQADAVILDQGTFYGQKENMPDLRVVGDPIFYHPKPEWAEAEAKAPYILGGTAIGVRRECGDLLEALNKALADMDADGTRKAIISKYGVWSAAQEKMMK</sequence>
<evidence type="ECO:0000256" key="1">
    <source>
        <dbReference type="ARBA" id="ARBA00022729"/>
    </source>
</evidence>
<dbReference type="Gene3D" id="3.40.190.10">
    <property type="entry name" value="Periplasmic binding protein-like II"/>
    <property type="match status" value="2"/>
</dbReference>
<dbReference type="InterPro" id="IPR001638">
    <property type="entry name" value="Solute-binding_3/MltF_N"/>
</dbReference>
<reference evidence="4 5" key="1">
    <citation type="submission" date="2017-06" db="EMBL/GenBank/DDBJ databases">
        <authorList>
            <person name="Kim H.J."/>
            <person name="Triplett B.A."/>
        </authorList>
    </citation>
    <scope>NUCLEOTIDE SEQUENCE [LARGE SCALE GENOMIC DNA]</scope>
    <source>
        <strain evidence="4 5">B29T1</strain>
    </source>
</reference>
<feature type="signal peptide" evidence="2">
    <location>
        <begin position="1"/>
        <end position="22"/>
    </location>
</feature>
<proteinExistence type="predicted"/>
<name>A0A212RR52_9PROT</name>
<dbReference type="OrthoDB" id="9768183at2"/>
<feature type="chain" id="PRO_5012713466" evidence="2">
    <location>
        <begin position="23"/>
        <end position="283"/>
    </location>
</feature>
<dbReference type="SMART" id="SM00062">
    <property type="entry name" value="PBPb"/>
    <property type="match status" value="1"/>
</dbReference>
<dbReference type="CDD" id="cd13530">
    <property type="entry name" value="PBP2_peptides_like"/>
    <property type="match status" value="1"/>
</dbReference>